<name>A0A2X1JIS9_ECOLX</name>
<sequence>MSVPLILTILAGAATFIGAFLGVLGQKTLEPLTGVFARFCGGDHVAHLINGNASCRTSS</sequence>
<organism evidence="1 2">
    <name type="scientific">Escherichia coli</name>
    <dbReference type="NCBI Taxonomy" id="562"/>
    <lineage>
        <taxon>Bacteria</taxon>
        <taxon>Pseudomonadati</taxon>
        <taxon>Pseudomonadota</taxon>
        <taxon>Gammaproteobacteria</taxon>
        <taxon>Enterobacterales</taxon>
        <taxon>Enterobacteriaceae</taxon>
        <taxon>Escherichia</taxon>
    </lineage>
</organism>
<evidence type="ECO:0000313" key="1">
    <source>
        <dbReference type="EMBL" id="SPW45859.1"/>
    </source>
</evidence>
<dbReference type="AlphaFoldDB" id="A0A2X1JIS9"/>
<dbReference type="EMBL" id="UARS01000006">
    <property type="protein sequence ID" value="SPW45859.1"/>
    <property type="molecule type" value="Genomic_DNA"/>
</dbReference>
<accession>A0A2X1JIS9</accession>
<dbReference type="Proteomes" id="UP000250561">
    <property type="component" value="Unassembled WGS sequence"/>
</dbReference>
<protein>
    <submittedName>
        <fullName evidence="1">Zinc transporter ZupT</fullName>
    </submittedName>
</protein>
<evidence type="ECO:0000313" key="2">
    <source>
        <dbReference type="Proteomes" id="UP000250561"/>
    </source>
</evidence>
<proteinExistence type="predicted"/>
<gene>
    <name evidence="1" type="primary">ygiE_2</name>
    <name evidence="1" type="ORF">NCTC11126_03145</name>
</gene>
<reference evidence="1 2" key="1">
    <citation type="submission" date="2018-06" db="EMBL/GenBank/DDBJ databases">
        <authorList>
            <consortium name="Pathogen Informatics"/>
            <person name="Doyle S."/>
        </authorList>
    </citation>
    <scope>NUCLEOTIDE SEQUENCE [LARGE SCALE GENOMIC DNA]</scope>
    <source>
        <strain evidence="1 2">NCTC11126</strain>
    </source>
</reference>